<dbReference type="GO" id="GO:0008276">
    <property type="term" value="F:protein methyltransferase activity"/>
    <property type="evidence" value="ECO:0007669"/>
    <property type="project" value="InterPro"/>
</dbReference>
<comment type="similarity">
    <text evidence="1">Belongs to the methyltransferase superfamily. PrmA family.</text>
</comment>
<dbReference type="InterPro" id="IPR050078">
    <property type="entry name" value="Ribosomal_L11_MeTrfase_PrmA"/>
</dbReference>
<evidence type="ECO:0000256" key="1">
    <source>
        <dbReference type="ARBA" id="ARBA00009741"/>
    </source>
</evidence>
<dbReference type="PANTHER" id="PTHR43648">
    <property type="entry name" value="ELECTRON TRANSFER FLAVOPROTEIN BETA SUBUNIT LYSINE METHYLTRANSFERASE"/>
    <property type="match status" value="1"/>
</dbReference>
<dbReference type="GO" id="GO:0032259">
    <property type="term" value="P:methylation"/>
    <property type="evidence" value="ECO:0007669"/>
    <property type="project" value="UniProtKB-KW"/>
</dbReference>
<name>A0A2A2TF80_9CYAN</name>
<dbReference type="CDD" id="cd02440">
    <property type="entry name" value="AdoMet_MTases"/>
    <property type="match status" value="1"/>
</dbReference>
<evidence type="ECO:0000313" key="7">
    <source>
        <dbReference type="Proteomes" id="UP000218238"/>
    </source>
</evidence>
<reference evidence="6 7" key="1">
    <citation type="submission" date="2017-08" db="EMBL/GenBank/DDBJ databases">
        <title>Draft genome sequence of filamentous cyanobacterium Calothrix elsteri CCALA 953.</title>
        <authorList>
            <person name="Gagunashvili A.N."/>
            <person name="Elster J."/>
            <person name="Andresson O.S."/>
        </authorList>
    </citation>
    <scope>NUCLEOTIDE SEQUENCE [LARGE SCALE GENOMIC DNA]</scope>
    <source>
        <strain evidence="6 7">CCALA 953</strain>
    </source>
</reference>
<gene>
    <name evidence="6" type="ORF">CK510_19930</name>
</gene>
<organism evidence="6 7">
    <name type="scientific">Brunnivagina elsteri CCALA 953</name>
    <dbReference type="NCBI Taxonomy" id="987040"/>
    <lineage>
        <taxon>Bacteria</taxon>
        <taxon>Bacillati</taxon>
        <taxon>Cyanobacteriota</taxon>
        <taxon>Cyanophyceae</taxon>
        <taxon>Nostocales</taxon>
        <taxon>Calotrichaceae</taxon>
        <taxon>Brunnivagina</taxon>
    </lineage>
</organism>
<evidence type="ECO:0000256" key="4">
    <source>
        <dbReference type="ARBA" id="ARBA00022679"/>
    </source>
</evidence>
<proteinExistence type="inferred from homology"/>
<keyword evidence="4 6" id="KW-0808">Transferase</keyword>
<dbReference type="InterPro" id="IPR029063">
    <property type="entry name" value="SAM-dependent_MTases_sf"/>
</dbReference>
<protein>
    <submittedName>
        <fullName evidence="6">SAM-dependent methyltransferase</fullName>
    </submittedName>
</protein>
<evidence type="ECO:0000256" key="3">
    <source>
        <dbReference type="ARBA" id="ARBA00022603"/>
    </source>
</evidence>
<dbReference type="PIRSF" id="PIRSF000401">
    <property type="entry name" value="RPL11_MTase"/>
    <property type="match status" value="1"/>
</dbReference>
<dbReference type="PANTHER" id="PTHR43648:SF1">
    <property type="entry name" value="ELECTRON TRANSFER FLAVOPROTEIN BETA SUBUNIT LYSINE METHYLTRANSFERASE"/>
    <property type="match status" value="1"/>
</dbReference>
<keyword evidence="7" id="KW-1185">Reference proteome</keyword>
<dbReference type="AlphaFoldDB" id="A0A2A2TF80"/>
<accession>A0A2A2TF80</accession>
<evidence type="ECO:0000313" key="6">
    <source>
        <dbReference type="EMBL" id="PAX52326.1"/>
    </source>
</evidence>
<evidence type="ECO:0000256" key="2">
    <source>
        <dbReference type="ARBA" id="ARBA00022490"/>
    </source>
</evidence>
<dbReference type="OrthoDB" id="9785995at2"/>
<dbReference type="Gene3D" id="3.40.50.150">
    <property type="entry name" value="Vaccinia Virus protein VP39"/>
    <property type="match status" value="1"/>
</dbReference>
<keyword evidence="2" id="KW-0963">Cytoplasm</keyword>
<dbReference type="Proteomes" id="UP000218238">
    <property type="component" value="Unassembled WGS sequence"/>
</dbReference>
<dbReference type="InterPro" id="IPR004498">
    <property type="entry name" value="Ribosomal_PrmA_MeTrfase"/>
</dbReference>
<dbReference type="EMBL" id="NTFS01000252">
    <property type="protein sequence ID" value="PAX52326.1"/>
    <property type="molecule type" value="Genomic_DNA"/>
</dbReference>
<comment type="caution">
    <text evidence="6">The sequence shown here is derived from an EMBL/GenBank/DDBJ whole genome shotgun (WGS) entry which is preliminary data.</text>
</comment>
<dbReference type="Pfam" id="PF06325">
    <property type="entry name" value="PrmA"/>
    <property type="match status" value="1"/>
</dbReference>
<sequence>MSWVELCLDTTTEAVDWVCTLLATTTYTSDITIGSYKKSSETKEDWVFTIYFYVANDVYASQRIQQVNNLLSSLQRTKLTSGIQAYVVDEKPESVEIDNFPVRIGKRFVVLSPNTVYESETADEIILRLKTSLAFGSGLHPATMLAMGLLEKYVNPNMNVLDLGSGSGILSIAIAKLGGQVLALDSDRVAVESTQDAVKRNQVEQQVKVIQGSLGKGSEIGHWMGGDNIAEISTINPNANFDLIVANILGRVHTTLAPDYRQALRWGGMLIVSGFNQDYEESVVAALVAEGFEIMDKKSSCEWIAIALRLKIS</sequence>
<evidence type="ECO:0000256" key="5">
    <source>
        <dbReference type="ARBA" id="ARBA00022691"/>
    </source>
</evidence>
<keyword evidence="5" id="KW-0949">S-adenosyl-L-methionine</keyword>
<keyword evidence="3 6" id="KW-0489">Methyltransferase</keyword>
<dbReference type="SUPFAM" id="SSF53335">
    <property type="entry name" value="S-adenosyl-L-methionine-dependent methyltransferases"/>
    <property type="match status" value="1"/>
</dbReference>